<keyword evidence="3" id="KW-0443">Lipid metabolism</keyword>
<feature type="transmembrane region" description="Helical" evidence="5">
    <location>
        <begin position="31"/>
        <end position="47"/>
    </location>
</feature>
<keyword evidence="1 6" id="KW-0378">Hydrolase</keyword>
<dbReference type="RefSeq" id="WP_091100686.1">
    <property type="nucleotide sequence ID" value="NZ_FOBF01000005.1"/>
</dbReference>
<keyword evidence="2" id="KW-0442">Lipid degradation</keyword>
<dbReference type="PANTHER" id="PTHR10272:SF0">
    <property type="entry name" value="PLATELET-ACTIVATING FACTOR ACETYLHYDROLASE"/>
    <property type="match status" value="1"/>
</dbReference>
<dbReference type="InterPro" id="IPR029058">
    <property type="entry name" value="AB_hydrolase_fold"/>
</dbReference>
<proteinExistence type="predicted"/>
<evidence type="ECO:0000256" key="1">
    <source>
        <dbReference type="ARBA" id="ARBA00022801"/>
    </source>
</evidence>
<dbReference type="AlphaFoldDB" id="A0A1H7RB15"/>
<protein>
    <submittedName>
        <fullName evidence="6">Platelet-activating factor acetylhydrolase, isoform II</fullName>
    </submittedName>
</protein>
<dbReference type="GO" id="GO:0003847">
    <property type="term" value="F:1-alkyl-2-acetylglycerophosphocholine esterase activity"/>
    <property type="evidence" value="ECO:0007669"/>
    <property type="project" value="TreeGrafter"/>
</dbReference>
<dbReference type="PANTHER" id="PTHR10272">
    <property type="entry name" value="PLATELET-ACTIVATING FACTOR ACETYLHYDROLASE"/>
    <property type="match status" value="1"/>
</dbReference>
<keyword evidence="7" id="KW-1185">Reference proteome</keyword>
<dbReference type="STRING" id="46177.SAMN05660976_02859"/>
<evidence type="ECO:0000256" key="2">
    <source>
        <dbReference type="ARBA" id="ARBA00022963"/>
    </source>
</evidence>
<gene>
    <name evidence="6" type="ORF">SAMN05660976_02859</name>
</gene>
<feature type="region of interest" description="Disordered" evidence="4">
    <location>
        <begin position="487"/>
        <end position="508"/>
    </location>
</feature>
<feature type="transmembrane region" description="Helical" evidence="5">
    <location>
        <begin position="83"/>
        <end position="109"/>
    </location>
</feature>
<evidence type="ECO:0000256" key="5">
    <source>
        <dbReference type="SAM" id="Phobius"/>
    </source>
</evidence>
<dbReference type="EMBL" id="FOBF01000005">
    <property type="protein sequence ID" value="SEL57074.1"/>
    <property type="molecule type" value="Genomic_DNA"/>
</dbReference>
<organism evidence="6 7">
    <name type="scientific">Nonomuraea pusilla</name>
    <dbReference type="NCBI Taxonomy" id="46177"/>
    <lineage>
        <taxon>Bacteria</taxon>
        <taxon>Bacillati</taxon>
        <taxon>Actinomycetota</taxon>
        <taxon>Actinomycetes</taxon>
        <taxon>Streptosporangiales</taxon>
        <taxon>Streptosporangiaceae</taxon>
        <taxon>Nonomuraea</taxon>
    </lineage>
</organism>
<reference evidence="6 7" key="1">
    <citation type="submission" date="2016-10" db="EMBL/GenBank/DDBJ databases">
        <authorList>
            <person name="de Groot N.N."/>
        </authorList>
    </citation>
    <scope>NUCLEOTIDE SEQUENCE [LARGE SCALE GENOMIC DNA]</scope>
    <source>
        <strain evidence="6 7">DSM 43357</strain>
    </source>
</reference>
<keyword evidence="5" id="KW-1133">Transmembrane helix</keyword>
<feature type="transmembrane region" description="Helical" evidence="5">
    <location>
        <begin position="53"/>
        <end position="71"/>
    </location>
</feature>
<evidence type="ECO:0000256" key="3">
    <source>
        <dbReference type="ARBA" id="ARBA00023098"/>
    </source>
</evidence>
<name>A0A1H7RB15_9ACTN</name>
<accession>A0A1H7RB15</accession>
<dbReference type="SUPFAM" id="SSF53474">
    <property type="entry name" value="alpha/beta-Hydrolases"/>
    <property type="match status" value="1"/>
</dbReference>
<dbReference type="GO" id="GO:0016042">
    <property type="term" value="P:lipid catabolic process"/>
    <property type="evidence" value="ECO:0007669"/>
    <property type="project" value="UniProtKB-KW"/>
</dbReference>
<evidence type="ECO:0000256" key="4">
    <source>
        <dbReference type="SAM" id="MobiDB-lite"/>
    </source>
</evidence>
<evidence type="ECO:0000313" key="6">
    <source>
        <dbReference type="EMBL" id="SEL57074.1"/>
    </source>
</evidence>
<dbReference type="OrthoDB" id="569821at2"/>
<feature type="transmembrane region" description="Helical" evidence="5">
    <location>
        <begin position="6"/>
        <end position="24"/>
    </location>
</feature>
<evidence type="ECO:0000313" key="7">
    <source>
        <dbReference type="Proteomes" id="UP000198953"/>
    </source>
</evidence>
<dbReference type="Gene3D" id="3.40.50.1820">
    <property type="entry name" value="alpha/beta hydrolase"/>
    <property type="match status" value="1"/>
</dbReference>
<keyword evidence="5" id="KW-0472">Membrane</keyword>
<sequence length="508" mass="54927">MRPLEILSSAGGLLGLAILAIPRLRALRRAGLAVPVALLLAVAQVLVEGPRWQMAPAYALTAILFLIWLTGIVRPRAVHVNRLVAGSGAALGVLAALASVLLATVMPVFRFPEPTGPYAIGTTTYHWVDASRPELFSDTPGDRRELMAQVWYPAEPQPSAPRAPYIQDAETVTSAMARLAGFPGPVFSQLGYVTSDAVASARMAADSPRYPVLISLTGLGGFRAASTFQIQELVSHGYVVVGLDQPGAAAVTRFPGGREIPGWPRDKIYPLISQSWTPRPDAPTLQGEALPDGIIPYFAQDVSFALDRLTALNEADPAGILTGRLDLTRAGVFGISWGGATAGEACANDQRLKACFIMDVQMTAHVVKVGLRQPVMFMTRDAGTFRLERERSGGWPEEEISGTIQTMTDVYRRLPSAGYYVEVPGLFHVDFTDVPVWSPVTRQLGLNGTIDARRAHDIINAYSVAFFDEHLMGRSSSLLEGPSSRFPEARFMRHQGGPERLSTSVRSR</sequence>
<dbReference type="Pfam" id="PF03403">
    <property type="entry name" value="PAF-AH_p_II"/>
    <property type="match status" value="2"/>
</dbReference>
<dbReference type="Proteomes" id="UP000198953">
    <property type="component" value="Unassembled WGS sequence"/>
</dbReference>
<keyword evidence="5" id="KW-0812">Transmembrane</keyword>